<dbReference type="GO" id="GO:0003676">
    <property type="term" value="F:nucleic acid binding"/>
    <property type="evidence" value="ECO:0007669"/>
    <property type="project" value="InterPro"/>
</dbReference>
<dbReference type="PANTHER" id="PTHR47074:SF48">
    <property type="entry name" value="POLYNUCLEOTIDYL TRANSFERASE, RIBONUCLEASE H-LIKE SUPERFAMILY PROTEIN"/>
    <property type="match status" value="1"/>
</dbReference>
<name>A0A2I4ENL1_JUGRE</name>
<dbReference type="SUPFAM" id="SSF53098">
    <property type="entry name" value="Ribonuclease H-like"/>
    <property type="match status" value="1"/>
</dbReference>
<dbReference type="InterPro" id="IPR012337">
    <property type="entry name" value="RNaseH-like_sf"/>
</dbReference>
<dbReference type="RefSeq" id="XP_018820984.1">
    <property type="nucleotide sequence ID" value="XM_018965439.1"/>
</dbReference>
<sequence>MTQCICLQEEESVMHVLWYCPTANDVWAGFLKIVQKWKIQEETDLLSLWESLTKKLHKTEMEAIAAIMRSLWIRRNVFIFEQKFTSPSSVIRSAKDFLNEFQQVQTQSMGQGGNSSAMGGEKKWLPPEQSWVKANWDVALDVKARKMGAGVIIRNEKGEVMATCHAQKQNVVEPALAECYALRTAMDFCRDLNFDKVIFEGDAQIVINAVNNQDEDLSFYGSIIEELKMVIKGWQGWTVKYSHRDTNAVAHKLARAALHSEEENIWIEEAPMFVLNSLQIDNLCIDQTFYIDE</sequence>
<protein>
    <submittedName>
        <fullName evidence="2">Uncharacterized protein LOC108991234</fullName>
    </submittedName>
</protein>
<dbReference type="InterPro" id="IPR052929">
    <property type="entry name" value="RNase_H-like_EbsB-rel"/>
</dbReference>
<dbReference type="Gramene" id="Jr02_00080_p1">
    <property type="protein sequence ID" value="cds.Jr02_00080_p1"/>
    <property type="gene ID" value="Jr02_00080"/>
</dbReference>
<dbReference type="Pfam" id="PF13456">
    <property type="entry name" value="RVT_3"/>
    <property type="match status" value="1"/>
</dbReference>
<dbReference type="InterPro" id="IPR044730">
    <property type="entry name" value="RNase_H-like_dom_plant"/>
</dbReference>
<accession>A0A2I4ENL1</accession>
<dbReference type="GO" id="GO:0004523">
    <property type="term" value="F:RNA-DNA hybrid ribonuclease activity"/>
    <property type="evidence" value="ECO:0007669"/>
    <property type="project" value="InterPro"/>
</dbReference>
<dbReference type="AlphaFoldDB" id="A0A2I4ENL1"/>
<evidence type="ECO:0000313" key="1">
    <source>
        <dbReference type="Proteomes" id="UP000235220"/>
    </source>
</evidence>
<dbReference type="Gene3D" id="3.30.420.10">
    <property type="entry name" value="Ribonuclease H-like superfamily/Ribonuclease H"/>
    <property type="match status" value="1"/>
</dbReference>
<proteinExistence type="predicted"/>
<reference evidence="2" key="1">
    <citation type="submission" date="2025-08" db="UniProtKB">
        <authorList>
            <consortium name="RefSeq"/>
        </authorList>
    </citation>
    <scope>IDENTIFICATION</scope>
    <source>
        <tissue evidence="2">Leaves</tissue>
    </source>
</reference>
<dbReference type="KEGG" id="jre:108991234"/>
<dbReference type="PANTHER" id="PTHR47074">
    <property type="entry name" value="BNAC02G40300D PROTEIN"/>
    <property type="match status" value="1"/>
</dbReference>
<dbReference type="InterPro" id="IPR036397">
    <property type="entry name" value="RNaseH_sf"/>
</dbReference>
<dbReference type="Proteomes" id="UP000235220">
    <property type="component" value="Chromosome 2"/>
</dbReference>
<dbReference type="CDD" id="cd06222">
    <property type="entry name" value="RNase_H_like"/>
    <property type="match status" value="1"/>
</dbReference>
<dbReference type="OrthoDB" id="1906820at2759"/>
<dbReference type="GeneID" id="108991234"/>
<dbReference type="InterPro" id="IPR002156">
    <property type="entry name" value="RNaseH_domain"/>
</dbReference>
<organism evidence="1 2">
    <name type="scientific">Juglans regia</name>
    <name type="common">English walnut</name>
    <dbReference type="NCBI Taxonomy" id="51240"/>
    <lineage>
        <taxon>Eukaryota</taxon>
        <taxon>Viridiplantae</taxon>
        <taxon>Streptophyta</taxon>
        <taxon>Embryophyta</taxon>
        <taxon>Tracheophyta</taxon>
        <taxon>Spermatophyta</taxon>
        <taxon>Magnoliopsida</taxon>
        <taxon>eudicotyledons</taxon>
        <taxon>Gunneridae</taxon>
        <taxon>Pentapetalae</taxon>
        <taxon>rosids</taxon>
        <taxon>fabids</taxon>
        <taxon>Fagales</taxon>
        <taxon>Juglandaceae</taxon>
        <taxon>Juglans</taxon>
    </lineage>
</organism>
<keyword evidence="1" id="KW-1185">Reference proteome</keyword>
<gene>
    <name evidence="2" type="primary">LOC108991234</name>
</gene>
<evidence type="ECO:0000313" key="2">
    <source>
        <dbReference type="RefSeq" id="XP_018820984.1"/>
    </source>
</evidence>